<dbReference type="Proteomes" id="UP001526430">
    <property type="component" value="Unassembled WGS sequence"/>
</dbReference>
<feature type="transmembrane region" description="Helical" evidence="1">
    <location>
        <begin position="75"/>
        <end position="93"/>
    </location>
</feature>
<evidence type="ECO:0000313" key="2">
    <source>
        <dbReference type="EMBL" id="MCW8087288.1"/>
    </source>
</evidence>
<dbReference type="InterPro" id="IPR006747">
    <property type="entry name" value="DUF599"/>
</dbReference>
<feature type="transmembrane region" description="Helical" evidence="1">
    <location>
        <begin position="182"/>
        <end position="206"/>
    </location>
</feature>
<evidence type="ECO:0000313" key="3">
    <source>
        <dbReference type="Proteomes" id="UP001526430"/>
    </source>
</evidence>
<dbReference type="EMBL" id="JAPFQI010000015">
    <property type="protein sequence ID" value="MCW8087288.1"/>
    <property type="molecule type" value="Genomic_DNA"/>
</dbReference>
<keyword evidence="3" id="KW-1185">Reference proteome</keyword>
<name>A0ABT3NYP6_9PROT</name>
<keyword evidence="1" id="KW-1133">Transmembrane helix</keyword>
<organism evidence="2 3">
    <name type="scientific">Sabulicella glaciei</name>
    <dbReference type="NCBI Taxonomy" id="2984948"/>
    <lineage>
        <taxon>Bacteria</taxon>
        <taxon>Pseudomonadati</taxon>
        <taxon>Pseudomonadota</taxon>
        <taxon>Alphaproteobacteria</taxon>
        <taxon>Acetobacterales</taxon>
        <taxon>Acetobacteraceae</taxon>
        <taxon>Sabulicella</taxon>
    </lineage>
</organism>
<sequence length="230" mass="25399">MWWGLPALDILALAVFSLCWAGYAAVVDRVPAIRARSVITAMDEYRRRWMLALLERDNRIMDTQIIGNLMNSTSFLANTSIFILGGLVALLGAPDLGHRVLSSLPFAAPPTNDWAWEMRIGLLVLIFIRAFFDLTWALRQFNYASIVVGAIPPGPGHSGQAEAAAKVLNRAARHFNTGLRAYYFGLAALAWIVHPVALVLASLLVLRELHRREFRSVSREALTQAPPPAA</sequence>
<keyword evidence="1" id="KW-0812">Transmembrane</keyword>
<protein>
    <submittedName>
        <fullName evidence="2">DUF599 family protein</fullName>
    </submittedName>
</protein>
<reference evidence="2 3" key="1">
    <citation type="submission" date="2022-10" db="EMBL/GenBank/DDBJ databases">
        <title>Roseococcus glaciei nov., sp. nov., isolated from glacier.</title>
        <authorList>
            <person name="Liu Q."/>
            <person name="Xin Y.-H."/>
        </authorList>
    </citation>
    <scope>NUCLEOTIDE SEQUENCE [LARGE SCALE GENOMIC DNA]</scope>
    <source>
        <strain evidence="2 3">MDT2-1-1</strain>
    </source>
</reference>
<dbReference type="PANTHER" id="PTHR31881:SF6">
    <property type="entry name" value="OS09G0494600 PROTEIN"/>
    <property type="match status" value="1"/>
</dbReference>
<dbReference type="Pfam" id="PF04654">
    <property type="entry name" value="DUF599"/>
    <property type="match status" value="1"/>
</dbReference>
<dbReference type="PANTHER" id="PTHR31881">
    <property type="match status" value="1"/>
</dbReference>
<gene>
    <name evidence="2" type="ORF">OF850_16765</name>
</gene>
<comment type="caution">
    <text evidence="2">The sequence shown here is derived from an EMBL/GenBank/DDBJ whole genome shotgun (WGS) entry which is preliminary data.</text>
</comment>
<feature type="transmembrane region" description="Helical" evidence="1">
    <location>
        <begin position="114"/>
        <end position="132"/>
    </location>
</feature>
<proteinExistence type="predicted"/>
<evidence type="ECO:0000256" key="1">
    <source>
        <dbReference type="SAM" id="Phobius"/>
    </source>
</evidence>
<keyword evidence="1" id="KW-0472">Membrane</keyword>
<dbReference type="RefSeq" id="WP_301591465.1">
    <property type="nucleotide sequence ID" value="NZ_JAPFQI010000015.1"/>
</dbReference>
<accession>A0ABT3NYP6</accession>